<evidence type="ECO:0000313" key="3">
    <source>
        <dbReference type="Proteomes" id="UP001291926"/>
    </source>
</evidence>
<dbReference type="SUPFAM" id="SSF53098">
    <property type="entry name" value="Ribonuclease H-like"/>
    <property type="match status" value="1"/>
</dbReference>
<dbReference type="InterPro" id="IPR012337">
    <property type="entry name" value="RNaseH-like_sf"/>
</dbReference>
<dbReference type="EMBL" id="JAYDYQ010002687">
    <property type="protein sequence ID" value="KAK4478933.1"/>
    <property type="molecule type" value="Genomic_DNA"/>
</dbReference>
<dbReference type="Proteomes" id="UP001291926">
    <property type="component" value="Unassembled WGS sequence"/>
</dbReference>
<accession>A0ABR0CQY6</accession>
<organism evidence="2 3">
    <name type="scientific">Penstemon davidsonii</name>
    <dbReference type="NCBI Taxonomy" id="160366"/>
    <lineage>
        <taxon>Eukaryota</taxon>
        <taxon>Viridiplantae</taxon>
        <taxon>Streptophyta</taxon>
        <taxon>Embryophyta</taxon>
        <taxon>Tracheophyta</taxon>
        <taxon>Spermatophyta</taxon>
        <taxon>Magnoliopsida</taxon>
        <taxon>eudicotyledons</taxon>
        <taxon>Gunneridae</taxon>
        <taxon>Pentapetalae</taxon>
        <taxon>asterids</taxon>
        <taxon>lamiids</taxon>
        <taxon>Lamiales</taxon>
        <taxon>Plantaginaceae</taxon>
        <taxon>Cheloneae</taxon>
        <taxon>Penstemon</taxon>
    </lineage>
</organism>
<feature type="domain" description="HAT C-terminal dimerisation" evidence="1">
    <location>
        <begin position="70"/>
        <end position="143"/>
    </location>
</feature>
<comment type="caution">
    <text evidence="2">The sequence shown here is derived from an EMBL/GenBank/DDBJ whole genome shotgun (WGS) entry which is preliminary data.</text>
</comment>
<proteinExistence type="predicted"/>
<evidence type="ECO:0000259" key="1">
    <source>
        <dbReference type="Pfam" id="PF05699"/>
    </source>
</evidence>
<reference evidence="2 3" key="1">
    <citation type="journal article" date="2023" name="bioRxiv">
        <title>Genome report: Whole genome sequence and annotation of Penstemon davidsonii.</title>
        <authorList>
            <person name="Ostevik K.L."/>
            <person name="Alabady M."/>
            <person name="Zhang M."/>
            <person name="Rausher M.D."/>
        </authorList>
    </citation>
    <scope>NUCLEOTIDE SEQUENCE [LARGE SCALE GENOMIC DNA]</scope>
    <source>
        <strain evidence="2">DNT005</strain>
        <tissue evidence="2">Whole leaf</tissue>
    </source>
</reference>
<sequence>MNEIEFVRSSLYELYETYIGNGASNQLQEANQLVTSGNIRSGTMKTKTKGRAEFDMWAQDLDTTVPVKSDLDIYLEEGRYICNEESDVNFNALDWWKANTLKFRYLSNMARDILSIPITTVASESAFSAGGRVLDQYRSSLKP</sequence>
<dbReference type="InterPro" id="IPR008906">
    <property type="entry name" value="HATC_C_dom"/>
</dbReference>
<keyword evidence="3" id="KW-1185">Reference proteome</keyword>
<protein>
    <recommendedName>
        <fullName evidence="1">HAT C-terminal dimerisation domain-containing protein</fullName>
    </recommendedName>
</protein>
<evidence type="ECO:0000313" key="2">
    <source>
        <dbReference type="EMBL" id="KAK4478933.1"/>
    </source>
</evidence>
<dbReference type="PANTHER" id="PTHR23272">
    <property type="entry name" value="BED FINGER-RELATED"/>
    <property type="match status" value="1"/>
</dbReference>
<name>A0ABR0CQY6_9LAMI</name>
<dbReference type="PANTHER" id="PTHR23272:SF182">
    <property type="entry name" value="OS09G0381850 PROTEIN"/>
    <property type="match status" value="1"/>
</dbReference>
<gene>
    <name evidence="2" type="ORF">RD792_014440</name>
</gene>
<dbReference type="Pfam" id="PF05699">
    <property type="entry name" value="Dimer_Tnp_hAT"/>
    <property type="match status" value="1"/>
</dbReference>